<dbReference type="CTD" id="20201488"/>
<dbReference type="Proteomes" id="UP000015101">
    <property type="component" value="Unassembled WGS sequence"/>
</dbReference>
<dbReference type="HOGENOM" id="CLU_944226_0_0_1"/>
<sequence>MEADFDFSSSNTAKISSFFKKPQFKLSHSEFDSIGTDFQISSSVAKSKKAIDAETIRSYAAKAAPAVLDSPYKKSYYLNLRKELTAESPKDSKEISVAKDQQPFNPEKFEIGEKLKKEELVDYSKKFTSRCVLPPSLRTADVDYAAKSNFPATRPLSSQGLRESPSASWMNRKGDDDYSNLLDYENDVGCTYKTSESSMMNSTWKNLDSGEKSFVSAKPLVSSSVAAGPNVGLTSSVATPTIASTVSALKYKSKMMNFENDDDTYDMIKNSPSYKEWTETRFNTDSMSSKSEDWY</sequence>
<dbReference type="KEGG" id="hro:HELRODRAFT_166410"/>
<reference evidence="3" key="1">
    <citation type="submission" date="2012-12" db="EMBL/GenBank/DDBJ databases">
        <authorList>
            <person name="Hellsten U."/>
            <person name="Grimwood J."/>
            <person name="Chapman J.A."/>
            <person name="Shapiro H."/>
            <person name="Aerts A."/>
            <person name="Otillar R.P."/>
            <person name="Terry A.Y."/>
            <person name="Boore J.L."/>
            <person name="Simakov O."/>
            <person name="Marletaz F."/>
            <person name="Cho S.-J."/>
            <person name="Edsinger-Gonzales E."/>
            <person name="Havlak P."/>
            <person name="Kuo D.-H."/>
            <person name="Larsson T."/>
            <person name="Lv J."/>
            <person name="Arendt D."/>
            <person name="Savage R."/>
            <person name="Osoegawa K."/>
            <person name="de Jong P."/>
            <person name="Lindberg D.R."/>
            <person name="Seaver E.C."/>
            <person name="Weisblat D.A."/>
            <person name="Putnam N.H."/>
            <person name="Grigoriev I.V."/>
            <person name="Rokhsar D.S."/>
        </authorList>
    </citation>
    <scope>NUCLEOTIDE SEQUENCE</scope>
</reference>
<evidence type="ECO:0000313" key="3">
    <source>
        <dbReference type="Proteomes" id="UP000015101"/>
    </source>
</evidence>
<organism evidence="2 3">
    <name type="scientific">Helobdella robusta</name>
    <name type="common">Californian leech</name>
    <dbReference type="NCBI Taxonomy" id="6412"/>
    <lineage>
        <taxon>Eukaryota</taxon>
        <taxon>Metazoa</taxon>
        <taxon>Spiralia</taxon>
        <taxon>Lophotrochozoa</taxon>
        <taxon>Annelida</taxon>
        <taxon>Clitellata</taxon>
        <taxon>Hirudinea</taxon>
        <taxon>Rhynchobdellida</taxon>
        <taxon>Glossiphoniidae</taxon>
        <taxon>Helobdella</taxon>
    </lineage>
</organism>
<dbReference type="EnsemblMetazoa" id="HelroT166410">
    <property type="protein sequence ID" value="HelroP166410"/>
    <property type="gene ID" value="HelroG166410"/>
</dbReference>
<dbReference type="GeneID" id="20201488"/>
<name>T1EY38_HELRO</name>
<protein>
    <submittedName>
        <fullName evidence="1 2">Uncharacterized protein</fullName>
    </submittedName>
</protein>
<dbReference type="EMBL" id="AMQM01002368">
    <property type="status" value="NOT_ANNOTATED_CDS"/>
    <property type="molecule type" value="Genomic_DNA"/>
</dbReference>
<keyword evidence="3" id="KW-1185">Reference proteome</keyword>
<dbReference type="InParanoid" id="T1EY38"/>
<dbReference type="RefSeq" id="XP_009031589.1">
    <property type="nucleotide sequence ID" value="XM_009033341.1"/>
</dbReference>
<proteinExistence type="predicted"/>
<reference evidence="2" key="3">
    <citation type="submission" date="2015-06" db="UniProtKB">
        <authorList>
            <consortium name="EnsemblMetazoa"/>
        </authorList>
    </citation>
    <scope>IDENTIFICATION</scope>
</reference>
<dbReference type="EMBL" id="KB097753">
    <property type="protein sequence ID" value="ESN90706.1"/>
    <property type="molecule type" value="Genomic_DNA"/>
</dbReference>
<accession>T1EY38</accession>
<evidence type="ECO:0000313" key="1">
    <source>
        <dbReference type="EMBL" id="ESN90706.1"/>
    </source>
</evidence>
<gene>
    <name evidence="2" type="primary">20201488</name>
    <name evidence="1" type="ORF">HELRODRAFT_166410</name>
</gene>
<evidence type="ECO:0000313" key="2">
    <source>
        <dbReference type="EnsemblMetazoa" id="HelroP166410"/>
    </source>
</evidence>
<reference evidence="1 3" key="2">
    <citation type="journal article" date="2013" name="Nature">
        <title>Insights into bilaterian evolution from three spiralian genomes.</title>
        <authorList>
            <person name="Simakov O."/>
            <person name="Marletaz F."/>
            <person name="Cho S.J."/>
            <person name="Edsinger-Gonzales E."/>
            <person name="Havlak P."/>
            <person name="Hellsten U."/>
            <person name="Kuo D.H."/>
            <person name="Larsson T."/>
            <person name="Lv J."/>
            <person name="Arendt D."/>
            <person name="Savage R."/>
            <person name="Osoegawa K."/>
            <person name="de Jong P."/>
            <person name="Grimwood J."/>
            <person name="Chapman J.A."/>
            <person name="Shapiro H."/>
            <person name="Aerts A."/>
            <person name="Otillar R.P."/>
            <person name="Terry A.Y."/>
            <person name="Boore J.L."/>
            <person name="Grigoriev I.V."/>
            <person name="Lindberg D.R."/>
            <person name="Seaver E.C."/>
            <person name="Weisblat D.A."/>
            <person name="Putnam N.H."/>
            <person name="Rokhsar D.S."/>
        </authorList>
    </citation>
    <scope>NUCLEOTIDE SEQUENCE</scope>
</reference>
<dbReference type="AlphaFoldDB" id="T1EY38"/>